<dbReference type="GO" id="GO:0006401">
    <property type="term" value="P:RNA catabolic process"/>
    <property type="evidence" value="ECO:0007669"/>
    <property type="project" value="UniProtKB-UniRule"/>
</dbReference>
<dbReference type="PANTHER" id="PTHR47963">
    <property type="entry name" value="DEAD-BOX ATP-DEPENDENT RNA HELICASE 47, MITOCHONDRIAL"/>
    <property type="match status" value="1"/>
</dbReference>
<comment type="subcellular location">
    <subcellularLocation>
        <location evidence="5">Cytoplasm</location>
    </subcellularLocation>
</comment>
<keyword evidence="5" id="KW-0963">Cytoplasm</keyword>
<keyword evidence="5" id="KW-0694">RNA-binding</keyword>
<accession>A0A1R4KDE8</accession>
<dbReference type="Pfam" id="PF00271">
    <property type="entry name" value="Helicase_C"/>
    <property type="match status" value="1"/>
</dbReference>
<dbReference type="InterPro" id="IPR011545">
    <property type="entry name" value="DEAD/DEAH_box_helicase_dom"/>
</dbReference>
<dbReference type="InterPro" id="IPR044742">
    <property type="entry name" value="DEAD/DEAH_RhlB"/>
</dbReference>
<dbReference type="GO" id="GO:0005829">
    <property type="term" value="C:cytosol"/>
    <property type="evidence" value="ECO:0007669"/>
    <property type="project" value="TreeGrafter"/>
</dbReference>
<dbReference type="Pfam" id="PF00270">
    <property type="entry name" value="DEAD"/>
    <property type="match status" value="1"/>
</dbReference>
<organism evidence="11 12">
    <name type="scientific">Marinilactibacillus psychrotolerans 42ea</name>
    <dbReference type="NCBI Taxonomy" id="1255609"/>
    <lineage>
        <taxon>Bacteria</taxon>
        <taxon>Bacillati</taxon>
        <taxon>Bacillota</taxon>
        <taxon>Bacilli</taxon>
        <taxon>Lactobacillales</taxon>
        <taxon>Carnobacteriaceae</taxon>
        <taxon>Marinilactibacillus</taxon>
    </lineage>
</organism>
<evidence type="ECO:0000256" key="4">
    <source>
        <dbReference type="ARBA" id="ARBA00022840"/>
    </source>
</evidence>
<dbReference type="InterPro" id="IPR014014">
    <property type="entry name" value="RNA_helicase_DEAD_Q_motif"/>
</dbReference>
<evidence type="ECO:0000256" key="2">
    <source>
        <dbReference type="ARBA" id="ARBA00022801"/>
    </source>
</evidence>
<dbReference type="GO" id="GO:0016887">
    <property type="term" value="F:ATP hydrolysis activity"/>
    <property type="evidence" value="ECO:0007669"/>
    <property type="project" value="RHEA"/>
</dbReference>
<dbReference type="SMART" id="SM00490">
    <property type="entry name" value="HELICc"/>
    <property type="match status" value="1"/>
</dbReference>
<feature type="domain" description="Helicase C-terminal" evidence="9">
    <location>
        <begin position="233"/>
        <end position="377"/>
    </location>
</feature>
<feature type="domain" description="DEAD-box RNA helicase Q" evidence="10">
    <location>
        <begin position="3"/>
        <end position="31"/>
    </location>
</feature>
<feature type="short sequence motif" description="Q motif" evidence="6">
    <location>
        <begin position="3"/>
        <end position="31"/>
    </location>
</feature>
<dbReference type="AlphaFoldDB" id="A0A1R4KDE8"/>
<dbReference type="CDD" id="cd00268">
    <property type="entry name" value="DEADc"/>
    <property type="match status" value="1"/>
</dbReference>
<dbReference type="PROSITE" id="PS51194">
    <property type="entry name" value="HELICASE_CTER"/>
    <property type="match status" value="1"/>
</dbReference>
<evidence type="ECO:0000259" key="8">
    <source>
        <dbReference type="PROSITE" id="PS51192"/>
    </source>
</evidence>
<dbReference type="InterPro" id="IPR030881">
    <property type="entry name" value="CshB"/>
</dbReference>
<evidence type="ECO:0000256" key="1">
    <source>
        <dbReference type="ARBA" id="ARBA00022741"/>
    </source>
</evidence>
<dbReference type="Gene3D" id="3.40.50.300">
    <property type="entry name" value="P-loop containing nucleotide triphosphate hydrolases"/>
    <property type="match status" value="2"/>
</dbReference>
<dbReference type="InterPro" id="IPR014001">
    <property type="entry name" value="Helicase_ATP-bd"/>
</dbReference>
<dbReference type="PROSITE" id="PS51195">
    <property type="entry name" value="Q_MOTIF"/>
    <property type="match status" value="1"/>
</dbReference>
<sequence>MTHPFEQYNLKPYLIEAINKIGFREPTEIQKKVIPEIKKGRDIIGQSQTGSGKTHAFLLPLFNQIDPSREHVQIVITAPSRELSDQLFQAASQLAKHSEEEIIVQQFIGGTDKQRQIDKLAQKQPHVAIGTPGRMNDLVKQNVLLIHTANYMVVDEADMTLDMGFLEEVDQMAARLPENGQMLIFSATIPQSLQPFLKKYMKNPINIVIENQQVISDNVENWLISTKGKKRVDVIHQLLTLGQPYLALVFANTKDRVDEIAKGLRDRGLDVAVVHGGISSRERRRVMRQIQNLDYQYVVASDLAARGIDIKGVSHVINAEIPHELDFFIHRVGRTGRNGMDGIAVTLYSPGEEKEIETLEGMGISFQPKEIKQDEVTDTHDRNRREQRKDQNNKEAFDSEIHGMRKKAKKNVKPAYKRKIERKKEEKRKKARKLKKR</sequence>
<dbReference type="GeneID" id="96910601"/>
<dbReference type="GO" id="GO:0009409">
    <property type="term" value="P:response to cold"/>
    <property type="evidence" value="ECO:0007669"/>
    <property type="project" value="InterPro"/>
</dbReference>
<dbReference type="GO" id="GO:0033592">
    <property type="term" value="F:RNA strand annealing activity"/>
    <property type="evidence" value="ECO:0007669"/>
    <property type="project" value="TreeGrafter"/>
</dbReference>
<comment type="similarity">
    <text evidence="5">Belongs to the DEAD box helicase family. CshB subfamily.</text>
</comment>
<dbReference type="GO" id="GO:0005524">
    <property type="term" value="F:ATP binding"/>
    <property type="evidence" value="ECO:0007669"/>
    <property type="project" value="UniProtKB-UniRule"/>
</dbReference>
<keyword evidence="1 5" id="KW-0547">Nucleotide-binding</keyword>
<reference evidence="11 12" key="1">
    <citation type="submission" date="2017-02" db="EMBL/GenBank/DDBJ databases">
        <authorList>
            <person name="Peterson S.W."/>
        </authorList>
    </citation>
    <scope>NUCLEOTIDE SEQUENCE [LARGE SCALE GENOMIC DNA]</scope>
    <source>
        <strain evidence="11 12">42ea</strain>
    </source>
</reference>
<feature type="domain" description="Helicase ATP-binding" evidence="8">
    <location>
        <begin position="34"/>
        <end position="207"/>
    </location>
</feature>
<evidence type="ECO:0000256" key="5">
    <source>
        <dbReference type="HAMAP-Rule" id="MF_01494"/>
    </source>
</evidence>
<keyword evidence="2 5" id="KW-0378">Hydrolase</keyword>
<protein>
    <recommendedName>
        <fullName evidence="5">DEAD-box ATP-dependent RNA helicase CshB</fullName>
        <ecNumber evidence="5">3.6.4.13</ecNumber>
    </recommendedName>
</protein>
<dbReference type="SMART" id="SM00487">
    <property type="entry name" value="DEXDc"/>
    <property type="match status" value="1"/>
</dbReference>
<dbReference type="SUPFAM" id="SSF52540">
    <property type="entry name" value="P-loop containing nucleoside triphosphate hydrolases"/>
    <property type="match status" value="1"/>
</dbReference>
<dbReference type="GO" id="GO:0003724">
    <property type="term" value="F:RNA helicase activity"/>
    <property type="evidence" value="ECO:0007669"/>
    <property type="project" value="UniProtKB-UniRule"/>
</dbReference>
<comment type="catalytic activity">
    <reaction evidence="5">
        <text>ATP + H2O = ADP + phosphate + H(+)</text>
        <dbReference type="Rhea" id="RHEA:13065"/>
        <dbReference type="ChEBI" id="CHEBI:15377"/>
        <dbReference type="ChEBI" id="CHEBI:15378"/>
        <dbReference type="ChEBI" id="CHEBI:30616"/>
        <dbReference type="ChEBI" id="CHEBI:43474"/>
        <dbReference type="ChEBI" id="CHEBI:456216"/>
        <dbReference type="EC" id="3.6.4.13"/>
    </reaction>
</comment>
<dbReference type="RefSeq" id="WP_087059600.1">
    <property type="nucleotide sequence ID" value="NZ_FUKW01000132.1"/>
</dbReference>
<feature type="region of interest" description="Disordered" evidence="7">
    <location>
        <begin position="363"/>
        <end position="437"/>
    </location>
</feature>
<evidence type="ECO:0000259" key="9">
    <source>
        <dbReference type="PROSITE" id="PS51194"/>
    </source>
</evidence>
<evidence type="ECO:0000256" key="6">
    <source>
        <dbReference type="PROSITE-ProRule" id="PRU00552"/>
    </source>
</evidence>
<evidence type="ECO:0000256" key="7">
    <source>
        <dbReference type="SAM" id="MobiDB-lite"/>
    </source>
</evidence>
<dbReference type="PANTHER" id="PTHR47963:SF1">
    <property type="entry name" value="DEAD-BOX ATP-DEPENDENT RNA HELICASE CSHB"/>
    <property type="match status" value="1"/>
</dbReference>
<dbReference type="GO" id="GO:0005840">
    <property type="term" value="C:ribosome"/>
    <property type="evidence" value="ECO:0007669"/>
    <property type="project" value="TreeGrafter"/>
</dbReference>
<keyword evidence="4 5" id="KW-0067">ATP-binding</keyword>
<dbReference type="InterPro" id="IPR001650">
    <property type="entry name" value="Helicase_C-like"/>
</dbReference>
<keyword evidence="3 5" id="KW-0347">Helicase</keyword>
<proteinExistence type="inferred from homology"/>
<keyword evidence="5" id="KW-0346">Stress response</keyword>
<dbReference type="HAMAP" id="MF_01494">
    <property type="entry name" value="DEAD_helicase_CshB"/>
    <property type="match status" value="1"/>
</dbReference>
<dbReference type="EMBL" id="FUKW01000132">
    <property type="protein sequence ID" value="SJN42340.1"/>
    <property type="molecule type" value="Genomic_DNA"/>
</dbReference>
<evidence type="ECO:0000313" key="12">
    <source>
        <dbReference type="Proteomes" id="UP000195611"/>
    </source>
</evidence>
<dbReference type="InterPro" id="IPR050547">
    <property type="entry name" value="DEAD_box_RNA_helicases"/>
</dbReference>
<evidence type="ECO:0000256" key="3">
    <source>
        <dbReference type="ARBA" id="ARBA00022806"/>
    </source>
</evidence>
<feature type="compositionally biased region" description="Basic residues" evidence="7">
    <location>
        <begin position="404"/>
        <end position="437"/>
    </location>
</feature>
<comment type="function">
    <text evidence="5">Probable DEAD-box RNA helicase. May work in conjunction with the cold shock proteins to ensure proper initiation of transcription at low and optimal temperatures.</text>
</comment>
<dbReference type="Proteomes" id="UP000195611">
    <property type="component" value="Unassembled WGS sequence"/>
</dbReference>
<name>A0A1R4KDE8_9LACT</name>
<dbReference type="CDD" id="cd18787">
    <property type="entry name" value="SF2_C_DEAD"/>
    <property type="match status" value="1"/>
</dbReference>
<dbReference type="EC" id="3.6.4.13" evidence="5"/>
<gene>
    <name evidence="5" type="primary">cshB</name>
    <name evidence="11" type="ORF">FM115_09435</name>
</gene>
<evidence type="ECO:0000259" key="10">
    <source>
        <dbReference type="PROSITE" id="PS51195"/>
    </source>
</evidence>
<evidence type="ECO:0000313" key="11">
    <source>
        <dbReference type="EMBL" id="SJN42340.1"/>
    </source>
</evidence>
<feature type="compositionally biased region" description="Basic and acidic residues" evidence="7">
    <location>
        <begin position="369"/>
        <end position="403"/>
    </location>
</feature>
<dbReference type="PROSITE" id="PS51192">
    <property type="entry name" value="HELICASE_ATP_BIND_1"/>
    <property type="match status" value="1"/>
</dbReference>
<dbReference type="InterPro" id="IPR027417">
    <property type="entry name" value="P-loop_NTPase"/>
</dbReference>